<keyword evidence="13" id="KW-1185">Reference proteome</keyword>
<dbReference type="AlphaFoldDB" id="A0A1G7QYC4"/>
<dbReference type="Pfam" id="PF14714">
    <property type="entry name" value="KH_dom-like"/>
    <property type="match status" value="1"/>
</dbReference>
<evidence type="ECO:0000256" key="8">
    <source>
        <dbReference type="HAMAP-Rule" id="MF_00195"/>
    </source>
</evidence>
<evidence type="ECO:0000256" key="5">
    <source>
        <dbReference type="ARBA" id="ARBA00022741"/>
    </source>
</evidence>
<organism evidence="12 13">
    <name type="scientific">Dyadobacter soli</name>
    <dbReference type="NCBI Taxonomy" id="659014"/>
    <lineage>
        <taxon>Bacteria</taxon>
        <taxon>Pseudomonadati</taxon>
        <taxon>Bacteroidota</taxon>
        <taxon>Cytophagia</taxon>
        <taxon>Cytophagales</taxon>
        <taxon>Spirosomataceae</taxon>
        <taxon>Dyadobacter</taxon>
    </lineage>
</organism>
<evidence type="ECO:0000313" key="13">
    <source>
        <dbReference type="Proteomes" id="UP000198748"/>
    </source>
</evidence>
<dbReference type="FunFam" id="3.30.300.20:FF:000004">
    <property type="entry name" value="GTPase Der"/>
    <property type="match status" value="1"/>
</dbReference>
<dbReference type="Proteomes" id="UP000198748">
    <property type="component" value="Unassembled WGS sequence"/>
</dbReference>
<evidence type="ECO:0000256" key="1">
    <source>
        <dbReference type="ARBA" id="ARBA00008279"/>
    </source>
</evidence>
<dbReference type="GO" id="GO:0043022">
    <property type="term" value="F:ribosome binding"/>
    <property type="evidence" value="ECO:0007669"/>
    <property type="project" value="TreeGrafter"/>
</dbReference>
<dbReference type="GO" id="GO:0005525">
    <property type="term" value="F:GTP binding"/>
    <property type="evidence" value="ECO:0007669"/>
    <property type="project" value="UniProtKB-UniRule"/>
</dbReference>
<evidence type="ECO:0000256" key="2">
    <source>
        <dbReference type="ARBA" id="ARBA00020953"/>
    </source>
</evidence>
<dbReference type="Gene3D" id="3.30.300.20">
    <property type="match status" value="1"/>
</dbReference>
<dbReference type="GO" id="GO:0042254">
    <property type="term" value="P:ribosome biogenesis"/>
    <property type="evidence" value="ECO:0007669"/>
    <property type="project" value="UniProtKB-KW"/>
</dbReference>
<feature type="domain" description="EngA-type G" evidence="11">
    <location>
        <begin position="19"/>
        <end position="184"/>
    </location>
</feature>
<evidence type="ECO:0000256" key="6">
    <source>
        <dbReference type="ARBA" id="ARBA00023134"/>
    </source>
</evidence>
<name>A0A1G7QYC4_9BACT</name>
<dbReference type="FunFam" id="3.40.50.300:FF:000040">
    <property type="entry name" value="GTPase Der"/>
    <property type="match status" value="1"/>
</dbReference>
<evidence type="ECO:0000256" key="4">
    <source>
        <dbReference type="ARBA" id="ARBA00022737"/>
    </source>
</evidence>
<evidence type="ECO:0000256" key="10">
    <source>
        <dbReference type="RuleBase" id="RU004481"/>
    </source>
</evidence>
<dbReference type="NCBIfam" id="TIGR00231">
    <property type="entry name" value="small_GTP"/>
    <property type="match status" value="2"/>
</dbReference>
<reference evidence="13" key="1">
    <citation type="submission" date="2016-10" db="EMBL/GenBank/DDBJ databases">
        <authorList>
            <person name="Varghese N."/>
            <person name="Submissions S."/>
        </authorList>
    </citation>
    <scope>NUCLEOTIDE SEQUENCE [LARGE SCALE GENOMIC DNA]</scope>
    <source>
        <strain evidence="13">DSM 25329</strain>
    </source>
</reference>
<feature type="binding site" evidence="8">
    <location>
        <begin position="311"/>
        <end position="314"/>
    </location>
    <ligand>
        <name>GTP</name>
        <dbReference type="ChEBI" id="CHEBI:37565"/>
        <label>2</label>
    </ligand>
</feature>
<feature type="domain" description="EngA-type G" evidence="11">
    <location>
        <begin position="193"/>
        <end position="368"/>
    </location>
</feature>
<dbReference type="NCBIfam" id="TIGR03594">
    <property type="entry name" value="GTPase_EngA"/>
    <property type="match status" value="1"/>
</dbReference>
<dbReference type="InterPro" id="IPR032859">
    <property type="entry name" value="KH_dom-like"/>
</dbReference>
<keyword evidence="6 8" id="KW-0342">GTP-binding</keyword>
<proteinExistence type="inferred from homology"/>
<dbReference type="PIRSF" id="PIRSF006485">
    <property type="entry name" value="GTP-binding_EngA"/>
    <property type="match status" value="1"/>
</dbReference>
<dbReference type="InterPro" id="IPR016484">
    <property type="entry name" value="GTPase_Der"/>
</dbReference>
<dbReference type="STRING" id="659014.SAMN04487996_114174"/>
<comment type="subunit">
    <text evidence="8">Associates with the 50S ribosomal subunit.</text>
</comment>
<evidence type="ECO:0000256" key="3">
    <source>
        <dbReference type="ARBA" id="ARBA00022517"/>
    </source>
</evidence>
<dbReference type="InterPro" id="IPR027417">
    <property type="entry name" value="P-loop_NTPase"/>
</dbReference>
<evidence type="ECO:0000256" key="7">
    <source>
        <dbReference type="ARBA" id="ARBA00032345"/>
    </source>
</evidence>
<feature type="binding site" evidence="8">
    <location>
        <begin position="135"/>
        <end position="138"/>
    </location>
    <ligand>
        <name>GTP</name>
        <dbReference type="ChEBI" id="CHEBI:37565"/>
        <label>1</label>
    </ligand>
</feature>
<dbReference type="HAMAP" id="MF_00195">
    <property type="entry name" value="GTPase_Der"/>
    <property type="match status" value="1"/>
</dbReference>
<feature type="binding site" evidence="8">
    <location>
        <begin position="199"/>
        <end position="206"/>
    </location>
    <ligand>
        <name>GTP</name>
        <dbReference type="ChEBI" id="CHEBI:37565"/>
        <label>2</label>
    </ligand>
</feature>
<feature type="binding site" evidence="8">
    <location>
        <begin position="25"/>
        <end position="32"/>
    </location>
    <ligand>
        <name>GTP</name>
        <dbReference type="ChEBI" id="CHEBI:37565"/>
        <label>1</label>
    </ligand>
</feature>
<feature type="binding site" evidence="8">
    <location>
        <begin position="72"/>
        <end position="76"/>
    </location>
    <ligand>
        <name>GTP</name>
        <dbReference type="ChEBI" id="CHEBI:37565"/>
        <label>1</label>
    </ligand>
</feature>
<sequence length="452" mass="51085">MKSRCQTGSDHINSKKMANVISIVGRPNVGKSTLFNRLTESRKAIMDNQSGVTRDRHYGYGEWTDQYFTVIDTGGYVVGSEDIFEGAIRDQVELAIEESTVVLFMVDTMTGLTDLDKDFANVLRRFNKPVYLVANKAETTERYQSAGEFYELGLGDEIFAISAQTGFGTGELLDKVITHFETAGVENPEEGIPRIAIMGRPNVGKSSFLNVLTGTDRSIVTDIAGTTRDAIHTHYNAFGMNFILTDTAGIRRKSRVKEDIEFYSTLRSVKAMEESDVCIVLLDATLGLEGQDLNIIGQADKAKKGIVIMVNKWDLVEKDSKTADQYKKALLERLAPMNYMPIIFASVVEKQRIHQVMEKAMEVYQNKTKKISTSKLNEVMQAEIEKYPPPAHRGKYINIKYMIQLPTPSPTFVFFSSHPKHVKEPYLRYLENRLRENFDFSGVPITIFFREK</sequence>
<accession>A0A1G7QYC4</accession>
<gene>
    <name evidence="8" type="primary">der</name>
    <name evidence="12" type="ORF">SAMN04487996_114174</name>
</gene>
<keyword evidence="5 8" id="KW-0547">Nucleotide-binding</keyword>
<dbReference type="PANTHER" id="PTHR43834">
    <property type="entry name" value="GTPASE DER"/>
    <property type="match status" value="1"/>
</dbReference>
<dbReference type="InterPro" id="IPR015946">
    <property type="entry name" value="KH_dom-like_a/b"/>
</dbReference>
<evidence type="ECO:0000256" key="9">
    <source>
        <dbReference type="PROSITE-ProRule" id="PRU01049"/>
    </source>
</evidence>
<dbReference type="PROSITE" id="PS51712">
    <property type="entry name" value="G_ENGA"/>
    <property type="match status" value="2"/>
</dbReference>
<keyword evidence="3 8" id="KW-0690">Ribosome biogenesis</keyword>
<dbReference type="InterPro" id="IPR031166">
    <property type="entry name" value="G_ENGA"/>
</dbReference>
<dbReference type="Pfam" id="PF01926">
    <property type="entry name" value="MMR_HSR1"/>
    <property type="match status" value="2"/>
</dbReference>
<evidence type="ECO:0000259" key="11">
    <source>
        <dbReference type="PROSITE" id="PS51712"/>
    </source>
</evidence>
<dbReference type="CDD" id="cd01894">
    <property type="entry name" value="EngA1"/>
    <property type="match status" value="1"/>
</dbReference>
<dbReference type="InterPro" id="IPR006073">
    <property type="entry name" value="GTP-bd"/>
</dbReference>
<comment type="function">
    <text evidence="8 10">GTPase that plays an essential role in the late steps of ribosome biogenesis.</text>
</comment>
<dbReference type="PANTHER" id="PTHR43834:SF6">
    <property type="entry name" value="GTPASE DER"/>
    <property type="match status" value="1"/>
</dbReference>
<dbReference type="EMBL" id="FNAN01000014">
    <property type="protein sequence ID" value="SDG02869.1"/>
    <property type="molecule type" value="Genomic_DNA"/>
</dbReference>
<evidence type="ECO:0000313" key="12">
    <source>
        <dbReference type="EMBL" id="SDG02869.1"/>
    </source>
</evidence>
<dbReference type="FunFam" id="3.40.50.300:FF:000057">
    <property type="entry name" value="GTPase Der"/>
    <property type="match status" value="1"/>
</dbReference>
<comment type="similarity">
    <text evidence="1 8 9 10">Belongs to the TRAFAC class TrmE-Era-EngA-EngB-Septin-like GTPase superfamily. EngA (Der) GTPase family.</text>
</comment>
<feature type="binding site" evidence="8">
    <location>
        <begin position="246"/>
        <end position="250"/>
    </location>
    <ligand>
        <name>GTP</name>
        <dbReference type="ChEBI" id="CHEBI:37565"/>
        <label>2</label>
    </ligand>
</feature>
<dbReference type="CDD" id="cd01895">
    <property type="entry name" value="EngA2"/>
    <property type="match status" value="1"/>
</dbReference>
<dbReference type="InterPro" id="IPR005225">
    <property type="entry name" value="Small_GTP-bd"/>
</dbReference>
<dbReference type="SUPFAM" id="SSF52540">
    <property type="entry name" value="P-loop containing nucleoside triphosphate hydrolases"/>
    <property type="match status" value="2"/>
</dbReference>
<protein>
    <recommendedName>
        <fullName evidence="2 8">GTPase Der</fullName>
    </recommendedName>
    <alternativeName>
        <fullName evidence="7 8">GTP-binding protein EngA</fullName>
    </alternativeName>
</protein>
<dbReference type="Gene3D" id="3.40.50.300">
    <property type="entry name" value="P-loop containing nucleotide triphosphate hydrolases"/>
    <property type="match status" value="2"/>
</dbReference>
<keyword evidence="4 10" id="KW-0677">Repeat</keyword>